<sequence length="271" mass="30223">MTFGMADAASRHYAYSTSTVRGPLHNREGARWGDRGQLCRTHRPTPFIASNPMGFAPFMKSMSCVRSEEADSFLSWPAAGRFGRVPATKGALASKKLVKIYRHVAGLETKVYALHAETHRHQADVAQLTAENQCLKTALQGAAELREVADLADIVLESLGSEVEEQKADIQRLTVQHNAERAVVASMNWAIEGEIKELQQTEGAQKEAEKEEVAIFAKKIAFNSEATYKEERKKNRLHRLYIKDLKTKWATGWVWVSDEKVTLETGGTYGC</sequence>
<dbReference type="AlphaFoldDB" id="A0AAD7IS21"/>
<proteinExistence type="predicted"/>
<dbReference type="Proteomes" id="UP001215280">
    <property type="component" value="Unassembled WGS sequence"/>
</dbReference>
<name>A0AAD7IS21_9AGAR</name>
<keyword evidence="3" id="KW-1185">Reference proteome</keyword>
<gene>
    <name evidence="2" type="ORF">DFH07DRAFT_775972</name>
</gene>
<accession>A0AAD7IS21</accession>
<organism evidence="2 3">
    <name type="scientific">Mycena maculata</name>
    <dbReference type="NCBI Taxonomy" id="230809"/>
    <lineage>
        <taxon>Eukaryota</taxon>
        <taxon>Fungi</taxon>
        <taxon>Dikarya</taxon>
        <taxon>Basidiomycota</taxon>
        <taxon>Agaricomycotina</taxon>
        <taxon>Agaricomycetes</taxon>
        <taxon>Agaricomycetidae</taxon>
        <taxon>Agaricales</taxon>
        <taxon>Marasmiineae</taxon>
        <taxon>Mycenaceae</taxon>
        <taxon>Mycena</taxon>
    </lineage>
</organism>
<evidence type="ECO:0000313" key="2">
    <source>
        <dbReference type="EMBL" id="KAJ7747651.1"/>
    </source>
</evidence>
<reference evidence="2" key="1">
    <citation type="submission" date="2023-03" db="EMBL/GenBank/DDBJ databases">
        <title>Massive genome expansion in bonnet fungi (Mycena s.s.) driven by repeated elements and novel gene families across ecological guilds.</title>
        <authorList>
            <consortium name="Lawrence Berkeley National Laboratory"/>
            <person name="Harder C.B."/>
            <person name="Miyauchi S."/>
            <person name="Viragh M."/>
            <person name="Kuo A."/>
            <person name="Thoen E."/>
            <person name="Andreopoulos B."/>
            <person name="Lu D."/>
            <person name="Skrede I."/>
            <person name="Drula E."/>
            <person name="Henrissat B."/>
            <person name="Morin E."/>
            <person name="Kohler A."/>
            <person name="Barry K."/>
            <person name="LaButti K."/>
            <person name="Morin E."/>
            <person name="Salamov A."/>
            <person name="Lipzen A."/>
            <person name="Mereny Z."/>
            <person name="Hegedus B."/>
            <person name="Baldrian P."/>
            <person name="Stursova M."/>
            <person name="Weitz H."/>
            <person name="Taylor A."/>
            <person name="Grigoriev I.V."/>
            <person name="Nagy L.G."/>
            <person name="Martin F."/>
            <person name="Kauserud H."/>
        </authorList>
    </citation>
    <scope>NUCLEOTIDE SEQUENCE</scope>
    <source>
        <strain evidence="2">CBHHK188m</strain>
    </source>
</reference>
<evidence type="ECO:0000256" key="1">
    <source>
        <dbReference type="SAM" id="Coils"/>
    </source>
</evidence>
<evidence type="ECO:0000313" key="3">
    <source>
        <dbReference type="Proteomes" id="UP001215280"/>
    </source>
</evidence>
<feature type="coiled-coil region" evidence="1">
    <location>
        <begin position="156"/>
        <end position="211"/>
    </location>
</feature>
<keyword evidence="1" id="KW-0175">Coiled coil</keyword>
<protein>
    <submittedName>
        <fullName evidence="2">Uncharacterized protein</fullName>
    </submittedName>
</protein>
<dbReference type="EMBL" id="JARJLG010000093">
    <property type="protein sequence ID" value="KAJ7747651.1"/>
    <property type="molecule type" value="Genomic_DNA"/>
</dbReference>
<comment type="caution">
    <text evidence="2">The sequence shown here is derived from an EMBL/GenBank/DDBJ whole genome shotgun (WGS) entry which is preliminary data.</text>
</comment>